<comment type="caution">
    <text evidence="2">The sequence shown here is derived from an EMBL/GenBank/DDBJ whole genome shotgun (WGS) entry which is preliminary data.</text>
</comment>
<proteinExistence type="predicted"/>
<reference evidence="2" key="1">
    <citation type="journal article" date="2021" name="Front. Plant Sci.">
        <title>Chromosome-Scale Genome Assembly for Chinese Sour Jujube and Insights Into Its Genome Evolution and Domestication Signature.</title>
        <authorList>
            <person name="Shen L.-Y."/>
            <person name="Luo H."/>
            <person name="Wang X.-L."/>
            <person name="Wang X.-M."/>
            <person name="Qiu X.-J."/>
            <person name="Liu H."/>
            <person name="Zhou S.-S."/>
            <person name="Jia K.-H."/>
            <person name="Nie S."/>
            <person name="Bao Y.-T."/>
            <person name="Zhang R.-G."/>
            <person name="Yun Q.-Z."/>
            <person name="Chai Y.-H."/>
            <person name="Lu J.-Y."/>
            <person name="Li Y."/>
            <person name="Zhao S.-W."/>
            <person name="Mao J.-F."/>
            <person name="Jia S.-G."/>
            <person name="Mao Y.-M."/>
        </authorList>
    </citation>
    <scope>NUCLEOTIDE SEQUENCE</scope>
    <source>
        <strain evidence="2">AT0</strain>
        <tissue evidence="2">Leaf</tissue>
    </source>
</reference>
<feature type="domain" description="FBD" evidence="1">
    <location>
        <begin position="71"/>
        <end position="147"/>
    </location>
</feature>
<evidence type="ECO:0000259" key="1">
    <source>
        <dbReference type="SMART" id="SM00579"/>
    </source>
</evidence>
<protein>
    <recommendedName>
        <fullName evidence="1">FBD domain-containing protein</fullName>
    </recommendedName>
</protein>
<dbReference type="Pfam" id="PF08387">
    <property type="entry name" value="FBD"/>
    <property type="match status" value="1"/>
</dbReference>
<organism evidence="2 3">
    <name type="scientific">Ziziphus jujuba var. spinosa</name>
    <dbReference type="NCBI Taxonomy" id="714518"/>
    <lineage>
        <taxon>Eukaryota</taxon>
        <taxon>Viridiplantae</taxon>
        <taxon>Streptophyta</taxon>
        <taxon>Embryophyta</taxon>
        <taxon>Tracheophyta</taxon>
        <taxon>Spermatophyta</taxon>
        <taxon>Magnoliopsida</taxon>
        <taxon>eudicotyledons</taxon>
        <taxon>Gunneridae</taxon>
        <taxon>Pentapetalae</taxon>
        <taxon>rosids</taxon>
        <taxon>fabids</taxon>
        <taxon>Rosales</taxon>
        <taxon>Rhamnaceae</taxon>
        <taxon>Paliureae</taxon>
        <taxon>Ziziphus</taxon>
    </lineage>
</organism>
<evidence type="ECO:0000313" key="2">
    <source>
        <dbReference type="EMBL" id="KAH7528006.1"/>
    </source>
</evidence>
<dbReference type="InterPro" id="IPR006566">
    <property type="entry name" value="FBD"/>
</dbReference>
<evidence type="ECO:0000313" key="3">
    <source>
        <dbReference type="Proteomes" id="UP000813462"/>
    </source>
</evidence>
<dbReference type="SMART" id="SM00579">
    <property type="entry name" value="FBD"/>
    <property type="match status" value="1"/>
</dbReference>
<dbReference type="Proteomes" id="UP000813462">
    <property type="component" value="Unassembled WGS sequence"/>
</dbReference>
<gene>
    <name evidence="2" type="ORF">FEM48_Zijuj05G0026100</name>
</gene>
<sequence>MFLITLVKEIFESLSYSDISILPCPISADEHGDLANGIIGKVLQTIYRVSSICIHDLCIKQVEEKIHYSAEYWESHNLEFVRSLKEVEMEIKGKDSEMELIKYFLKNAKALKKMTILYPSALRRQSMISRKIQQFQMASSSIVLYFLQKCLEVDMAHGSSLKLPAASFGGLKSLTLRHLSVSIALFGEWISSCKSLKMLYIDGVCGIHELNIFCQSKK</sequence>
<dbReference type="EMBL" id="JAEACU010000005">
    <property type="protein sequence ID" value="KAH7528006.1"/>
    <property type="molecule type" value="Genomic_DNA"/>
</dbReference>
<name>A0A978VCB7_ZIZJJ</name>
<accession>A0A978VCB7</accession>
<dbReference type="AlphaFoldDB" id="A0A978VCB7"/>